<name>A0AAN0NAK7_9VIBR</name>
<sequence>MSKAPPLLKIEPGRHFYRALNKVYDDNGERAYTAIDPNPFLQVKFTSDIRAIYSDGTVTAGRFSPFRSNDKAVPALYIAPTRETAYFETVLRPLATDSVVTLSSKEFQNLAVATISFRKELTFADCRAAYLKGGAEAFWDISFDDLFNKSQLKCLDIARTLAKHIHNTYPNVDGLVWDSVQQGNIVPVYVIFGPKREGDIHLEVDALEDIATWKPYLHQAVQNDHLTISSDLASLL</sequence>
<evidence type="ECO:0000259" key="1">
    <source>
        <dbReference type="Pfam" id="PF08808"/>
    </source>
</evidence>
<gene>
    <name evidence="2" type="ORF">QYQ95_16875</name>
</gene>
<evidence type="ECO:0000313" key="3">
    <source>
        <dbReference type="Proteomes" id="UP001441914"/>
    </source>
</evidence>
<protein>
    <submittedName>
        <fullName evidence="2">RES domain-containing protein</fullName>
    </submittedName>
</protein>
<reference evidence="2 3" key="1">
    <citation type="journal article" date="2024" name="Elife">
        <title>Polysaccharide breakdown products drive degradation-dispersal cycles of foraging bacteria through changes in metabolism and motility.</title>
        <authorList>
            <person name="Stubbusch A.K."/>
            <person name="Keegstra J.M."/>
            <person name="Schwartzman J."/>
            <person name="Pontrelli S."/>
            <person name="Clerc E.E."/>
            <person name="Stocker R."/>
            <person name="Magnabosco C."/>
            <person name="Schubert O.T."/>
            <person name="Ackermann M."/>
            <person name="D'Souza G.G."/>
        </authorList>
    </citation>
    <scope>NUCLEOTIDE SEQUENCE [LARGE SCALE GENOMIC DNA]</scope>
    <source>
        <strain evidence="2 3">ZF270</strain>
    </source>
</reference>
<dbReference type="InterPro" id="IPR014914">
    <property type="entry name" value="RES_dom"/>
</dbReference>
<dbReference type="AlphaFoldDB" id="A0AAN0NAK7"/>
<keyword evidence="3" id="KW-1185">Reference proteome</keyword>
<feature type="domain" description="RES" evidence="1">
    <location>
        <begin position="58"/>
        <end position="196"/>
    </location>
</feature>
<proteinExistence type="predicted"/>
<accession>A0AAN0NAK7</accession>
<dbReference type="EMBL" id="CP135177">
    <property type="protein sequence ID" value="WZS88218.1"/>
    <property type="molecule type" value="Genomic_DNA"/>
</dbReference>
<dbReference type="RefSeq" id="WP_016800228.1">
    <property type="nucleotide sequence ID" value="NZ_AIDR02000030.1"/>
</dbReference>
<dbReference type="Proteomes" id="UP001441914">
    <property type="component" value="Chromosome 2"/>
</dbReference>
<organism evidence="2 3">
    <name type="scientific">Vibrio cyclitrophicus ZF270</name>
    <dbReference type="NCBI Taxonomy" id="1136176"/>
    <lineage>
        <taxon>Bacteria</taxon>
        <taxon>Pseudomonadati</taxon>
        <taxon>Pseudomonadota</taxon>
        <taxon>Gammaproteobacteria</taxon>
        <taxon>Vibrionales</taxon>
        <taxon>Vibrionaceae</taxon>
        <taxon>Vibrio</taxon>
    </lineage>
</organism>
<evidence type="ECO:0000313" key="2">
    <source>
        <dbReference type="EMBL" id="WZS88218.1"/>
    </source>
</evidence>
<dbReference type="Pfam" id="PF08808">
    <property type="entry name" value="RES"/>
    <property type="match status" value="1"/>
</dbReference>